<dbReference type="SUPFAM" id="SSF75516">
    <property type="entry name" value="Pheromone-binding domain of LuxR-like quorum-sensing transcription factors"/>
    <property type="match status" value="1"/>
</dbReference>
<name>A0A347UH72_9RHOB</name>
<evidence type="ECO:0000259" key="4">
    <source>
        <dbReference type="Pfam" id="PF03472"/>
    </source>
</evidence>
<gene>
    <name evidence="5" type="ORF">BAR1_09805</name>
</gene>
<accession>A0A347UH72</accession>
<keyword evidence="2" id="KW-0238">DNA-binding</keyword>
<feature type="domain" description="Transcription factor LuxR-like autoinducer-binding" evidence="4">
    <location>
        <begin position="35"/>
        <end position="131"/>
    </location>
</feature>
<reference evidence="5 6" key="1">
    <citation type="submission" date="2018-09" db="EMBL/GenBank/DDBJ databases">
        <title>Profundibacter amoris BAR1 gen. nov., sp. nov., a new member of the Roseobacter clade isolated at Lokis Castle Vent Field on the Arctic Mid-Oceanic Ridge.</title>
        <authorList>
            <person name="Le Moine Bauer S."/>
            <person name="Sjoeberg A.G."/>
            <person name="L'Haridon S."/>
            <person name="Stokke R."/>
            <person name="Roalkvam I."/>
            <person name="Steen I.H."/>
            <person name="Dahle H."/>
        </authorList>
    </citation>
    <scope>NUCLEOTIDE SEQUENCE [LARGE SCALE GENOMIC DNA]</scope>
    <source>
        <strain evidence="5 6">BAR1</strain>
    </source>
</reference>
<dbReference type="InterPro" id="IPR036693">
    <property type="entry name" value="TF_LuxR_autoind-bd_dom_sf"/>
</dbReference>
<dbReference type="GO" id="GO:0003677">
    <property type="term" value="F:DNA binding"/>
    <property type="evidence" value="ECO:0007669"/>
    <property type="project" value="UniProtKB-KW"/>
</dbReference>
<organism evidence="5 6">
    <name type="scientific">Profundibacter amoris</name>
    <dbReference type="NCBI Taxonomy" id="2171755"/>
    <lineage>
        <taxon>Bacteria</taxon>
        <taxon>Pseudomonadati</taxon>
        <taxon>Pseudomonadota</taxon>
        <taxon>Alphaproteobacteria</taxon>
        <taxon>Rhodobacterales</taxon>
        <taxon>Paracoccaceae</taxon>
        <taxon>Profundibacter</taxon>
    </lineage>
</organism>
<evidence type="ECO:0000313" key="5">
    <source>
        <dbReference type="EMBL" id="AXX98200.1"/>
    </source>
</evidence>
<keyword evidence="3" id="KW-0804">Transcription</keyword>
<proteinExistence type="predicted"/>
<dbReference type="Proteomes" id="UP000261704">
    <property type="component" value="Chromosome"/>
</dbReference>
<dbReference type="EMBL" id="CP032125">
    <property type="protein sequence ID" value="AXX98200.1"/>
    <property type="molecule type" value="Genomic_DNA"/>
</dbReference>
<evidence type="ECO:0000256" key="2">
    <source>
        <dbReference type="ARBA" id="ARBA00023125"/>
    </source>
</evidence>
<evidence type="ECO:0000313" key="6">
    <source>
        <dbReference type="Proteomes" id="UP000261704"/>
    </source>
</evidence>
<protein>
    <submittedName>
        <fullName evidence="5">Transcriptional regulator</fullName>
    </submittedName>
</protein>
<evidence type="ECO:0000256" key="3">
    <source>
        <dbReference type="ARBA" id="ARBA00023163"/>
    </source>
</evidence>
<dbReference type="OrthoDB" id="7826109at2"/>
<keyword evidence="6" id="KW-1185">Reference proteome</keyword>
<sequence>MTERSEISPILEELNPLCPAGYALALHITFTTPNFLFQTYSGDWTEHYTQNGLVLFDPVVRWGFENTGVSTWGALAGNDSHDVLKSAADFGLKFGTVIAIVEEDSRTIGGFARPDRDHTEEEIEKLTSLLKKIHHHTIASKDLSEEDQAALKRLSVSLTHG</sequence>
<dbReference type="Gene3D" id="3.30.450.80">
    <property type="entry name" value="Transcription factor LuxR-like, autoinducer-binding domain"/>
    <property type="match status" value="1"/>
</dbReference>
<dbReference type="AlphaFoldDB" id="A0A347UH72"/>
<dbReference type="RefSeq" id="WP_118942856.1">
    <property type="nucleotide sequence ID" value="NZ_CP032125.1"/>
</dbReference>
<evidence type="ECO:0000256" key="1">
    <source>
        <dbReference type="ARBA" id="ARBA00023015"/>
    </source>
</evidence>
<keyword evidence="1" id="KW-0805">Transcription regulation</keyword>
<dbReference type="Pfam" id="PF03472">
    <property type="entry name" value="Autoind_bind"/>
    <property type="match status" value="1"/>
</dbReference>
<dbReference type="InterPro" id="IPR005143">
    <property type="entry name" value="TF_LuxR_autoind-bd_dom"/>
</dbReference>
<dbReference type="KEGG" id="pamo:BAR1_09805"/>